<reference evidence="2 3" key="1">
    <citation type="submission" date="2021-01" db="EMBL/GenBank/DDBJ databases">
        <title>Whole genome shotgun sequence of Plantactinospora mayteni NBRC 109088.</title>
        <authorList>
            <person name="Komaki H."/>
            <person name="Tamura T."/>
        </authorList>
    </citation>
    <scope>NUCLEOTIDE SEQUENCE [LARGE SCALE GENOMIC DNA]</scope>
    <source>
        <strain evidence="2 3">NBRC 109088</strain>
    </source>
</reference>
<evidence type="ECO:0000313" key="2">
    <source>
        <dbReference type="EMBL" id="GIH00436.1"/>
    </source>
</evidence>
<name>A0ABQ4F0M7_9ACTN</name>
<accession>A0ABQ4F0M7</accession>
<proteinExistence type="predicted"/>
<sequence>MPALQQSAALQPAYPVRTQRLLLRPLTAADVDALLAYRSRPDVCRYVPFEPMTRDVITERLATLWANTDLTDEGQALALGIEVAETGQLVGDVVLFWHSREHRGGEIGYVLNPDFSGHGYATEAARALLHLGFDHLGLHRITARIEERNEPSAKVARRLGMRQEARLVHNERFKGEWSTELGFAMLADEWQAYPSQRSSP</sequence>
<gene>
    <name evidence="2" type="ORF">Pma05_70080</name>
</gene>
<protein>
    <submittedName>
        <fullName evidence="2">N-acetyltransferase</fullName>
    </submittedName>
</protein>
<evidence type="ECO:0000313" key="3">
    <source>
        <dbReference type="Proteomes" id="UP000621500"/>
    </source>
</evidence>
<dbReference type="RefSeq" id="WP_239313716.1">
    <property type="nucleotide sequence ID" value="NZ_BAAAZQ010000023.1"/>
</dbReference>
<dbReference type="InterPro" id="IPR051531">
    <property type="entry name" value="N-acetyltransferase"/>
</dbReference>
<keyword evidence="3" id="KW-1185">Reference proteome</keyword>
<dbReference type="PANTHER" id="PTHR43792">
    <property type="entry name" value="GNAT FAMILY, PUTATIVE (AFU_ORTHOLOGUE AFUA_3G00765)-RELATED-RELATED"/>
    <property type="match status" value="1"/>
</dbReference>
<dbReference type="Proteomes" id="UP000621500">
    <property type="component" value="Unassembled WGS sequence"/>
</dbReference>
<dbReference type="Gene3D" id="3.40.630.30">
    <property type="match status" value="1"/>
</dbReference>
<dbReference type="PANTHER" id="PTHR43792:SF1">
    <property type="entry name" value="N-ACETYLTRANSFERASE DOMAIN-CONTAINING PROTEIN"/>
    <property type="match status" value="1"/>
</dbReference>
<dbReference type="PROSITE" id="PS51186">
    <property type="entry name" value="GNAT"/>
    <property type="match status" value="1"/>
</dbReference>
<dbReference type="InterPro" id="IPR000182">
    <property type="entry name" value="GNAT_dom"/>
</dbReference>
<dbReference type="EMBL" id="BONX01000053">
    <property type="protein sequence ID" value="GIH00436.1"/>
    <property type="molecule type" value="Genomic_DNA"/>
</dbReference>
<dbReference type="Pfam" id="PF13302">
    <property type="entry name" value="Acetyltransf_3"/>
    <property type="match status" value="1"/>
</dbReference>
<dbReference type="SUPFAM" id="SSF55729">
    <property type="entry name" value="Acyl-CoA N-acyltransferases (Nat)"/>
    <property type="match status" value="1"/>
</dbReference>
<feature type="domain" description="N-acetyltransferase" evidence="1">
    <location>
        <begin position="21"/>
        <end position="188"/>
    </location>
</feature>
<evidence type="ECO:0000259" key="1">
    <source>
        <dbReference type="PROSITE" id="PS51186"/>
    </source>
</evidence>
<dbReference type="InterPro" id="IPR016181">
    <property type="entry name" value="Acyl_CoA_acyltransferase"/>
</dbReference>
<organism evidence="2 3">
    <name type="scientific">Plantactinospora mayteni</name>
    <dbReference type="NCBI Taxonomy" id="566021"/>
    <lineage>
        <taxon>Bacteria</taxon>
        <taxon>Bacillati</taxon>
        <taxon>Actinomycetota</taxon>
        <taxon>Actinomycetes</taxon>
        <taxon>Micromonosporales</taxon>
        <taxon>Micromonosporaceae</taxon>
        <taxon>Plantactinospora</taxon>
    </lineage>
</organism>
<comment type="caution">
    <text evidence="2">The sequence shown here is derived from an EMBL/GenBank/DDBJ whole genome shotgun (WGS) entry which is preliminary data.</text>
</comment>